<dbReference type="Proteomes" id="UP000307440">
    <property type="component" value="Unassembled WGS sequence"/>
</dbReference>
<organism evidence="1 2">
    <name type="scientific">Coprinopsis marcescibilis</name>
    <name type="common">Agaric fungus</name>
    <name type="synonym">Psathyrella marcescibilis</name>
    <dbReference type="NCBI Taxonomy" id="230819"/>
    <lineage>
        <taxon>Eukaryota</taxon>
        <taxon>Fungi</taxon>
        <taxon>Dikarya</taxon>
        <taxon>Basidiomycota</taxon>
        <taxon>Agaricomycotina</taxon>
        <taxon>Agaricomycetes</taxon>
        <taxon>Agaricomycetidae</taxon>
        <taxon>Agaricales</taxon>
        <taxon>Agaricineae</taxon>
        <taxon>Psathyrellaceae</taxon>
        <taxon>Coprinopsis</taxon>
    </lineage>
</organism>
<keyword evidence="2" id="KW-1185">Reference proteome</keyword>
<reference evidence="1 2" key="1">
    <citation type="journal article" date="2019" name="Nat. Ecol. Evol.">
        <title>Megaphylogeny resolves global patterns of mushroom evolution.</title>
        <authorList>
            <person name="Varga T."/>
            <person name="Krizsan K."/>
            <person name="Foldi C."/>
            <person name="Dima B."/>
            <person name="Sanchez-Garcia M."/>
            <person name="Sanchez-Ramirez S."/>
            <person name="Szollosi G.J."/>
            <person name="Szarkandi J.G."/>
            <person name="Papp V."/>
            <person name="Albert L."/>
            <person name="Andreopoulos W."/>
            <person name="Angelini C."/>
            <person name="Antonin V."/>
            <person name="Barry K.W."/>
            <person name="Bougher N.L."/>
            <person name="Buchanan P."/>
            <person name="Buyck B."/>
            <person name="Bense V."/>
            <person name="Catcheside P."/>
            <person name="Chovatia M."/>
            <person name="Cooper J."/>
            <person name="Damon W."/>
            <person name="Desjardin D."/>
            <person name="Finy P."/>
            <person name="Geml J."/>
            <person name="Haridas S."/>
            <person name="Hughes K."/>
            <person name="Justo A."/>
            <person name="Karasinski D."/>
            <person name="Kautmanova I."/>
            <person name="Kiss B."/>
            <person name="Kocsube S."/>
            <person name="Kotiranta H."/>
            <person name="LaButti K.M."/>
            <person name="Lechner B.E."/>
            <person name="Liimatainen K."/>
            <person name="Lipzen A."/>
            <person name="Lukacs Z."/>
            <person name="Mihaltcheva S."/>
            <person name="Morgado L.N."/>
            <person name="Niskanen T."/>
            <person name="Noordeloos M.E."/>
            <person name="Ohm R.A."/>
            <person name="Ortiz-Santana B."/>
            <person name="Ovrebo C."/>
            <person name="Racz N."/>
            <person name="Riley R."/>
            <person name="Savchenko A."/>
            <person name="Shiryaev A."/>
            <person name="Soop K."/>
            <person name="Spirin V."/>
            <person name="Szebenyi C."/>
            <person name="Tomsovsky M."/>
            <person name="Tulloss R.E."/>
            <person name="Uehling J."/>
            <person name="Grigoriev I.V."/>
            <person name="Vagvolgyi C."/>
            <person name="Papp T."/>
            <person name="Martin F.M."/>
            <person name="Miettinen O."/>
            <person name="Hibbett D.S."/>
            <person name="Nagy L.G."/>
        </authorList>
    </citation>
    <scope>NUCLEOTIDE SEQUENCE [LARGE SCALE GENOMIC DNA]</scope>
    <source>
        <strain evidence="1 2">CBS 121175</strain>
    </source>
</reference>
<gene>
    <name evidence="1" type="ORF">FA15DRAFT_705865</name>
</gene>
<protein>
    <submittedName>
        <fullName evidence="1">Uncharacterized protein</fullName>
    </submittedName>
</protein>
<evidence type="ECO:0000313" key="2">
    <source>
        <dbReference type="Proteomes" id="UP000307440"/>
    </source>
</evidence>
<dbReference type="AlphaFoldDB" id="A0A5C3KR23"/>
<dbReference type="EMBL" id="ML210227">
    <property type="protein sequence ID" value="TFK23039.1"/>
    <property type="molecule type" value="Genomic_DNA"/>
</dbReference>
<sequence length="115" mass="13105">MGLTVSNNSQLPPLKSSLYQLNLFHHVLQQDRQRYHQHVYQHDIVYSLAVPSIHENFIFNDGTGTSYAGILYIADDFSRMQVGSISRDSQNRVVVTFTKDTRAKEVAKFITSDDA</sequence>
<evidence type="ECO:0000313" key="1">
    <source>
        <dbReference type="EMBL" id="TFK23039.1"/>
    </source>
</evidence>
<accession>A0A5C3KR23</accession>
<name>A0A5C3KR23_COPMA</name>
<proteinExistence type="predicted"/>